<accession>X1JPE5</accession>
<proteinExistence type="predicted"/>
<dbReference type="EMBL" id="BARU01049829">
    <property type="protein sequence ID" value="GAH96606.1"/>
    <property type="molecule type" value="Genomic_DNA"/>
</dbReference>
<organism evidence="1">
    <name type="scientific">marine sediment metagenome</name>
    <dbReference type="NCBI Taxonomy" id="412755"/>
    <lineage>
        <taxon>unclassified sequences</taxon>
        <taxon>metagenomes</taxon>
        <taxon>ecological metagenomes</taxon>
    </lineage>
</organism>
<evidence type="ECO:0000313" key="1">
    <source>
        <dbReference type="EMBL" id="GAH96606.1"/>
    </source>
</evidence>
<gene>
    <name evidence="1" type="ORF">S03H2_73064</name>
</gene>
<reference evidence="1" key="1">
    <citation type="journal article" date="2014" name="Front. Microbiol.">
        <title>High frequency of phylogenetically diverse reductive dehalogenase-homologous genes in deep subseafloor sedimentary metagenomes.</title>
        <authorList>
            <person name="Kawai M."/>
            <person name="Futagami T."/>
            <person name="Toyoda A."/>
            <person name="Takaki Y."/>
            <person name="Nishi S."/>
            <person name="Hori S."/>
            <person name="Arai W."/>
            <person name="Tsubouchi T."/>
            <person name="Morono Y."/>
            <person name="Uchiyama I."/>
            <person name="Ito T."/>
            <person name="Fujiyama A."/>
            <person name="Inagaki F."/>
            <person name="Takami H."/>
        </authorList>
    </citation>
    <scope>NUCLEOTIDE SEQUENCE</scope>
    <source>
        <strain evidence="1">Expedition CK06-06</strain>
    </source>
</reference>
<name>X1JPE5_9ZZZZ</name>
<dbReference type="AlphaFoldDB" id="X1JPE5"/>
<protein>
    <submittedName>
        <fullName evidence="1">Uncharacterized protein</fullName>
    </submittedName>
</protein>
<sequence length="34" mass="3909">MLVTTSRRTPPEWRERLRSALKNGTTCFWGGDAD</sequence>
<feature type="non-terminal residue" evidence="1">
    <location>
        <position position="34"/>
    </location>
</feature>
<comment type="caution">
    <text evidence="1">The sequence shown here is derived from an EMBL/GenBank/DDBJ whole genome shotgun (WGS) entry which is preliminary data.</text>
</comment>